<organism evidence="1 2">
    <name type="scientific">Steinernema carpocapsae</name>
    <name type="common">Entomopathogenic nematode</name>
    <dbReference type="NCBI Taxonomy" id="34508"/>
    <lineage>
        <taxon>Eukaryota</taxon>
        <taxon>Metazoa</taxon>
        <taxon>Ecdysozoa</taxon>
        <taxon>Nematoda</taxon>
        <taxon>Chromadorea</taxon>
        <taxon>Rhabditida</taxon>
        <taxon>Tylenchina</taxon>
        <taxon>Panagrolaimomorpha</taxon>
        <taxon>Strongyloidoidea</taxon>
        <taxon>Steinernematidae</taxon>
        <taxon>Steinernema</taxon>
    </lineage>
</organism>
<protein>
    <submittedName>
        <fullName evidence="1">Uncharacterized protein</fullName>
    </submittedName>
</protein>
<accession>A0A4U5M0E2</accession>
<reference evidence="1 2" key="2">
    <citation type="journal article" date="2019" name="G3 (Bethesda)">
        <title>Hybrid Assembly of the Genome of the Entomopathogenic Nematode Steinernema carpocapsae Identifies the X-Chromosome.</title>
        <authorList>
            <person name="Serra L."/>
            <person name="Macchietto M."/>
            <person name="Macias-Munoz A."/>
            <person name="McGill C.J."/>
            <person name="Rodriguez I.M."/>
            <person name="Rodriguez B."/>
            <person name="Murad R."/>
            <person name="Mortazavi A."/>
        </authorList>
    </citation>
    <scope>NUCLEOTIDE SEQUENCE [LARGE SCALE GENOMIC DNA]</scope>
    <source>
        <strain evidence="1 2">ALL</strain>
    </source>
</reference>
<dbReference type="EMBL" id="AZBU02000010">
    <property type="protein sequence ID" value="TKR62109.1"/>
    <property type="molecule type" value="Genomic_DNA"/>
</dbReference>
<gene>
    <name evidence="1" type="ORF">L596_026112</name>
</gene>
<dbReference type="AlphaFoldDB" id="A0A4U5M0E2"/>
<name>A0A4U5M0E2_STECR</name>
<comment type="caution">
    <text evidence="1">The sequence shown here is derived from an EMBL/GenBank/DDBJ whole genome shotgun (WGS) entry which is preliminary data.</text>
</comment>
<evidence type="ECO:0000313" key="2">
    <source>
        <dbReference type="Proteomes" id="UP000298663"/>
    </source>
</evidence>
<keyword evidence="2" id="KW-1185">Reference proteome</keyword>
<proteinExistence type="predicted"/>
<sequence>MQNDLAKQRAKPYSDKKIRRRKTPLGMWLAAVDVGKRNRKIKYAYWKWTITASRVRVQFFSFKRTLLWLLVLVRSRAKLARLESRQPYQKFHSIPITVVIHKEDLLQLERSSCEERLLISVRLQWTMKYTSTWSSPSKAGCCASKSLVEEAWKFRVS</sequence>
<dbReference type="Proteomes" id="UP000298663">
    <property type="component" value="Unassembled WGS sequence"/>
</dbReference>
<reference evidence="1 2" key="1">
    <citation type="journal article" date="2015" name="Genome Biol.">
        <title>Comparative genomics of Steinernema reveals deeply conserved gene regulatory networks.</title>
        <authorList>
            <person name="Dillman A.R."/>
            <person name="Macchietto M."/>
            <person name="Porter C.F."/>
            <person name="Rogers A."/>
            <person name="Williams B."/>
            <person name="Antoshechkin I."/>
            <person name="Lee M.M."/>
            <person name="Goodwin Z."/>
            <person name="Lu X."/>
            <person name="Lewis E.E."/>
            <person name="Goodrich-Blair H."/>
            <person name="Stock S.P."/>
            <person name="Adams B.J."/>
            <person name="Sternberg P.W."/>
            <person name="Mortazavi A."/>
        </authorList>
    </citation>
    <scope>NUCLEOTIDE SEQUENCE [LARGE SCALE GENOMIC DNA]</scope>
    <source>
        <strain evidence="1 2">ALL</strain>
    </source>
</reference>
<evidence type="ECO:0000313" key="1">
    <source>
        <dbReference type="EMBL" id="TKR62109.1"/>
    </source>
</evidence>